<proteinExistence type="predicted"/>
<keyword evidence="1" id="KW-0732">Signal</keyword>
<dbReference type="Proteomes" id="UP000521872">
    <property type="component" value="Unassembled WGS sequence"/>
</dbReference>
<protein>
    <submittedName>
        <fullName evidence="2">Uncharacterized protein</fullName>
    </submittedName>
</protein>
<feature type="chain" id="PRO_5034346690" evidence="1">
    <location>
        <begin position="19"/>
        <end position="282"/>
    </location>
</feature>
<organism evidence="2 3">
    <name type="scientific">Agrocybe pediades</name>
    <dbReference type="NCBI Taxonomy" id="84607"/>
    <lineage>
        <taxon>Eukaryota</taxon>
        <taxon>Fungi</taxon>
        <taxon>Dikarya</taxon>
        <taxon>Basidiomycota</taxon>
        <taxon>Agaricomycotina</taxon>
        <taxon>Agaricomycetes</taxon>
        <taxon>Agaricomycetidae</taxon>
        <taxon>Agaricales</taxon>
        <taxon>Agaricineae</taxon>
        <taxon>Strophariaceae</taxon>
        <taxon>Agrocybe</taxon>
    </lineage>
</organism>
<accession>A0A8H4QHZ3</accession>
<dbReference type="EMBL" id="JAACJL010000058">
    <property type="protein sequence ID" value="KAF4611273.1"/>
    <property type="molecule type" value="Genomic_DNA"/>
</dbReference>
<keyword evidence="3" id="KW-1185">Reference proteome</keyword>
<name>A0A8H4QHZ3_9AGAR</name>
<sequence length="282" mass="30040">MRLLYLISLFSFIHFVYGATLPEQVNDTSGCNGLEHCPVDANAVPSKTVVSTFGSKKAKLTNAQRLMCGLPLEAPRRATGVERRAPEPSSTPIITRSGVLQVRNSNNNEVIGYLSAITEEGIYTLDSALMNAAIIETSALPSTTQASGLRLTISGSDIGPNSPILGLVQGRDNVDTDIRVGSYNYLYFGGVALPGTAAGSLPTISDNSYTNSTLISRAVETDVWDINFATEETSATWINSMFGGATTYFFVQGDILYAGGDVPAFSNEYGAPVTPVTLRFIS</sequence>
<gene>
    <name evidence="2" type="ORF">D9613_006621</name>
</gene>
<evidence type="ECO:0000256" key="1">
    <source>
        <dbReference type="SAM" id="SignalP"/>
    </source>
</evidence>
<evidence type="ECO:0000313" key="2">
    <source>
        <dbReference type="EMBL" id="KAF4611273.1"/>
    </source>
</evidence>
<feature type="signal peptide" evidence="1">
    <location>
        <begin position="1"/>
        <end position="18"/>
    </location>
</feature>
<dbReference type="AlphaFoldDB" id="A0A8H4QHZ3"/>
<comment type="caution">
    <text evidence="2">The sequence shown here is derived from an EMBL/GenBank/DDBJ whole genome shotgun (WGS) entry which is preliminary data.</text>
</comment>
<evidence type="ECO:0000313" key="3">
    <source>
        <dbReference type="Proteomes" id="UP000521872"/>
    </source>
</evidence>
<reference evidence="2 3" key="1">
    <citation type="submission" date="2019-12" db="EMBL/GenBank/DDBJ databases">
        <authorList>
            <person name="Floudas D."/>
            <person name="Bentzer J."/>
            <person name="Ahren D."/>
            <person name="Johansson T."/>
            <person name="Persson P."/>
            <person name="Tunlid A."/>
        </authorList>
    </citation>
    <scope>NUCLEOTIDE SEQUENCE [LARGE SCALE GENOMIC DNA]</scope>
    <source>
        <strain evidence="2 3">CBS 102.39</strain>
    </source>
</reference>